<dbReference type="Pfam" id="PF18061">
    <property type="entry name" value="CRISPR_Cas9_WED"/>
    <property type="match status" value="1"/>
</dbReference>
<evidence type="ECO:0000313" key="16">
    <source>
        <dbReference type="Proteomes" id="UP000006000"/>
    </source>
</evidence>
<keyword evidence="17" id="KW-0002">3D-structure</keyword>
<reference evidence="15 16" key="2">
    <citation type="submission" date="2007-04" db="EMBL/GenBank/DDBJ databases">
        <title>Draft genome sequence of Eubacterium ventriosum (ATCC 27560).</title>
        <authorList>
            <person name="Sudarsanam P."/>
            <person name="Ley R."/>
            <person name="Guruge J."/>
            <person name="Turnbaugh P.J."/>
            <person name="Mahowald M."/>
            <person name="Liep D."/>
            <person name="Gordon J."/>
        </authorList>
    </citation>
    <scope>NUCLEOTIDE SEQUENCE [LARGE SCALE GENOMIC DNA]</scope>
    <source>
        <strain evidence="15 16">ATCC 27560</strain>
    </source>
</reference>
<dbReference type="GO" id="GO:0051607">
    <property type="term" value="P:defense response to virus"/>
    <property type="evidence" value="ECO:0007669"/>
    <property type="project" value="UniProtKB-UniRule"/>
</dbReference>
<dbReference type="RefSeq" id="WP_005361708.1">
    <property type="nucleotide sequence ID" value="NZ_DS264278.1"/>
</dbReference>
<evidence type="ECO:0000259" key="14">
    <source>
        <dbReference type="PROSITE" id="PS51749"/>
    </source>
</evidence>
<feature type="domain" description="HNH Cas9-type" evidence="14">
    <location>
        <begin position="511"/>
        <end position="680"/>
    </location>
</feature>
<evidence type="ECO:0000256" key="10">
    <source>
        <dbReference type="ARBA" id="ARBA00023125"/>
    </source>
</evidence>
<dbReference type="InterPro" id="IPR040656">
    <property type="entry name" value="Cas9_WED_dom"/>
</dbReference>
<dbReference type="InterPro" id="IPR036397">
    <property type="entry name" value="RNaseH_sf"/>
</dbReference>
<keyword evidence="7" id="KW-0460">Magnesium</keyword>
<dbReference type="EC" id="3.1.-.-" evidence="13"/>
<comment type="function">
    <text evidence="13">CRISPR (clustered regularly interspaced short palindromic repeat) is an adaptive immune system that provides protection against mobile genetic elements (viruses, transposable elements and conjugative plasmids). CRISPR clusters contain spacers, sequences complementary to antecedent mobile elements, and target invading nucleic acids. CRISPR clusters are transcribed and processed into CRISPR RNA (crRNA). In type II CRISPR systems correct processing of pre-crRNA requires a trans-encoded small RNA (tracrRNA), endogenous ribonuclease 3 (rnc) and this protein. The tracrRNA serves as a guide for ribonuclease 3-aided processing of pre-crRNA. Subsequently Cas9/crRNA/tracrRNA endonucleolytically cleaves linear or circular dsDNA target complementary to the spacer; Cas9 is inactive in the absence of the 2 guide RNAs (gRNA). Cas9 recognizes the protospacer adjacent motif (PAM) in the CRISPR repeat sequences to help distinguish self versus nonself, as targets within the bacterial CRISPR locus do not have PAMs. PAM recognition is also required for catalytic activity.</text>
</comment>
<dbReference type="STRING" id="411463.EUBVEN_00141"/>
<comment type="cofactor">
    <cofactor evidence="1">
        <name>Mg(2+)</name>
        <dbReference type="ChEBI" id="CHEBI:18420"/>
    </cofactor>
</comment>
<keyword evidence="4" id="KW-0479">Metal-binding</keyword>
<evidence type="ECO:0000313" key="15">
    <source>
        <dbReference type="EMBL" id="EDM52561.1"/>
    </source>
</evidence>
<keyword evidence="10 13" id="KW-0238">DNA-binding</keyword>
<dbReference type="Pfam" id="PF13395">
    <property type="entry name" value="HNH_4"/>
    <property type="match status" value="1"/>
</dbReference>
<evidence type="ECO:0000256" key="7">
    <source>
        <dbReference type="ARBA" id="ARBA00022842"/>
    </source>
</evidence>
<dbReference type="InterPro" id="IPR028629">
    <property type="entry name" value="Cas9"/>
</dbReference>
<evidence type="ECO:0000256" key="6">
    <source>
        <dbReference type="ARBA" id="ARBA00022801"/>
    </source>
</evidence>
<evidence type="ECO:0000256" key="3">
    <source>
        <dbReference type="ARBA" id="ARBA00022722"/>
    </source>
</evidence>
<comment type="similarity">
    <text evidence="2">Belongs to the CRISPR-associated protein Cas9 family. Subtype II-A subfamily.</text>
</comment>
<dbReference type="Pfam" id="PF18070">
    <property type="entry name" value="Cas9_PI2"/>
    <property type="match status" value="1"/>
</dbReference>
<dbReference type="InterPro" id="IPR003615">
    <property type="entry name" value="HNH_nuc"/>
</dbReference>
<dbReference type="EMDB" id="EMD-35035"/>
<dbReference type="SMR" id="A5Z395"/>
<dbReference type="AlphaFoldDB" id="A5Z395"/>
<evidence type="ECO:0000256" key="4">
    <source>
        <dbReference type="ARBA" id="ARBA00022723"/>
    </source>
</evidence>
<dbReference type="InterPro" id="IPR040619">
    <property type="entry name" value="Cas9_alpha-helical_lobe"/>
</dbReference>
<dbReference type="eggNOG" id="COG3513">
    <property type="taxonomic scope" value="Bacteria"/>
</dbReference>
<dbReference type="HOGENOM" id="CLU_007514_0_0_9"/>
<evidence type="ECO:0000256" key="5">
    <source>
        <dbReference type="ARBA" id="ARBA00022759"/>
    </source>
</evidence>
<dbReference type="Gene3D" id="3.30.420.10">
    <property type="entry name" value="Ribonuclease H-like superfamily/Ribonuclease H"/>
    <property type="match status" value="3"/>
</dbReference>
<keyword evidence="5 13" id="KW-0255">Endonuclease</keyword>
<keyword evidence="9 13" id="KW-0051">Antiviral defense</keyword>
<dbReference type="InterPro" id="IPR041383">
    <property type="entry name" value="RuvC_III"/>
</dbReference>
<comment type="similarity">
    <text evidence="13">Belongs to the CRISPR-associated Cas9 family.</text>
</comment>
<proteinExistence type="evidence at protein level"/>
<keyword evidence="6 13" id="KW-0378">Hydrolase</keyword>
<accession>A5Z395</accession>
<evidence type="ECO:0007829" key="17">
    <source>
        <dbReference type="PDB" id="8HUD"/>
    </source>
</evidence>
<evidence type="ECO:0000256" key="13">
    <source>
        <dbReference type="HAMAP-Rule" id="MF_01480"/>
    </source>
</evidence>
<comment type="subunit">
    <text evidence="12 13">Monomer. Binds crRNA and tracrRNA.</text>
</comment>
<name>A5Z395_9FIRM</name>
<gene>
    <name evidence="15" type="primary">csn1</name>
    <name evidence="13" type="synonym">cas9</name>
    <name evidence="15" type="ORF">EUBVEN_00141</name>
</gene>
<dbReference type="OrthoDB" id="9757607at2"/>
<evidence type="ECO:0000256" key="8">
    <source>
        <dbReference type="ARBA" id="ARBA00022884"/>
    </source>
</evidence>
<keyword evidence="11" id="KW-0464">Manganese</keyword>
<dbReference type="InterPro" id="IPR033114">
    <property type="entry name" value="HNH_CAS9"/>
</dbReference>
<feature type="disulfide bond" evidence="17">
    <location>
        <begin position="816"/>
        <end position="976"/>
    </location>
</feature>
<evidence type="ECO:0000256" key="9">
    <source>
        <dbReference type="ARBA" id="ARBA00023118"/>
    </source>
</evidence>
<dbReference type="HAMAP" id="MF_01480">
    <property type="entry name" value="Cas9"/>
    <property type="match status" value="1"/>
</dbReference>
<evidence type="ECO:0000256" key="11">
    <source>
        <dbReference type="ARBA" id="ARBA00023211"/>
    </source>
</evidence>
<dbReference type="Pfam" id="PF18541">
    <property type="entry name" value="RuvC_III"/>
    <property type="match status" value="1"/>
</dbReference>
<dbReference type="GO" id="GO:0003677">
    <property type="term" value="F:DNA binding"/>
    <property type="evidence" value="ECO:0007669"/>
    <property type="project" value="UniProtKB-UniRule"/>
</dbReference>
<keyword evidence="8 13" id="KW-0694">RNA-binding</keyword>
<dbReference type="PROSITE" id="PS51749">
    <property type="entry name" value="HNH_CAS9"/>
    <property type="match status" value="1"/>
</dbReference>
<dbReference type="GO" id="GO:0046872">
    <property type="term" value="F:metal ion binding"/>
    <property type="evidence" value="ECO:0007669"/>
    <property type="project" value="UniProtKB-UniRule"/>
</dbReference>
<protein>
    <recommendedName>
        <fullName evidence="13">CRISPR-associated endonuclease Cas9</fullName>
        <ecNumber evidence="13">3.1.-.-</ecNumber>
    </recommendedName>
</protein>
<organism evidence="15 16">
    <name type="scientific">Eubacterium ventriosum ATCC 27560</name>
    <dbReference type="NCBI Taxonomy" id="411463"/>
    <lineage>
        <taxon>Bacteria</taxon>
        <taxon>Bacillati</taxon>
        <taxon>Bacillota</taxon>
        <taxon>Clostridia</taxon>
        <taxon>Eubacteriales</taxon>
        <taxon>Eubacteriaceae</taxon>
        <taxon>Eubacterium</taxon>
    </lineage>
</organism>
<sequence>MGYTVGLDIGVASVGVAVLDENDNIVEAVSNIFDEADTSNNKVRRTLREGRRTKRRQKTRIEDFKQLWETSGYIIPHKLHLNIIELRNKGLTELLSLDELYCVLLSMLKHRGISYLEDADDGEKGNAYKKGLAFNEKQLKEKMPCEIQLERMKKYGKYHGEFIIEINDEKEYQSNVFTTKAYKKELEKIFETQRCNGNKINTKFIKKYMEIYERKREYYIGPGNEKSRTDYGIYTTRTDEEGNFIDEKNIFGKLIGKCSVYPEEYRASSASYTAQEFNLLNDLNNLKINNEKLTEFQKKEIVEIIKDASSVNMRKIIKKVIDEDIEQYSGARIDKKGKEIYHTFEIYRKLKKELKTINVDIDSFTREELDKTMDILTLNTERESIVKAFDEQKFVYEENLIKKLIEFRKNNQRLFSGWHSFSYKAMLQLIPVMYKEPKEQMQLLTEMNVFKSKKEKYVNYKYIPENEVVKEIYNPVVVKSIRTTVKILNALIKKYGYPESVVIEMPRDKNSDDEKEKIDMNQKKNQEEYEKILNKIYDEKGIEITNKDYKKQKKLVLKLKLWNEQEGLCLYSGKKIAIEDLLNHPEFFEIDHIIPKSISLDDSRSNKVLVYKTENSIKENDTPYHYLTRINGKWGFDEYKANVLELRRRGKIDDKKVNNLLCMEDITKIDVVKGFINRNLNDTRYASRVVLNEMQSFFESRKYCNTKVKVIRGSLTYQMRQDLHLKKNREESYSHHAVDAMLIAFSQKGYEAYRKIQKDCYDFETGEILDKEKWNKYIDDDEFDDILYKERMNEIRKKIIEAEEKVKYNYKIDKKCNRGLCNQTIYGTREKDGKIHKISSYNIYDDKECNSLKKMINSGKGSDLLMYNNDPKTYRDMLKILETYSSEKNPFVAYNKETGDYFRKYSKNHNGPKVEKVKYYSGQINSCIDISHKYGHAKNSKKVVLVSLNPYRTDVYYDNDTGKYYLVGVKYNHIKCVGNKYVIDSETYNELLRKEGVLNSDENLEDLNSKNITYKFSLYKNDIIQYEKGGEYYTERFLSRIKEQKNLIETKPINKPNFQRKNKKGEWENTRNQIALAKTKYVGKLVTDVLGNCYIVNMEKFSLVVDK</sequence>
<dbReference type="PDB" id="8HUD">
    <property type="method" value="EM"/>
    <property type="resolution" value="3.43 A"/>
    <property type="chains" value="A=1-1107"/>
</dbReference>
<evidence type="ECO:0000256" key="2">
    <source>
        <dbReference type="ARBA" id="ARBA00005244"/>
    </source>
</evidence>
<dbReference type="NCBIfam" id="TIGR01865">
    <property type="entry name" value="cas_Csn1"/>
    <property type="match status" value="1"/>
</dbReference>
<dbReference type="GO" id="GO:0003723">
    <property type="term" value="F:RNA binding"/>
    <property type="evidence" value="ECO:0007669"/>
    <property type="project" value="UniProtKB-UniRule"/>
</dbReference>
<dbReference type="EMBL" id="AAVL02000021">
    <property type="protein sequence ID" value="EDM52561.1"/>
    <property type="molecule type" value="Genomic_DNA"/>
</dbReference>
<feature type="active site" description="For RuvC-like nuclease domain" evidence="13">
    <location>
        <position position="8"/>
    </location>
</feature>
<comment type="domain">
    <text evidence="13">Has 2 endonuclease domains. The discontinuous RuvC-like domain cleaves the target DNA noncomplementary to crRNA while the HNH nuclease domain cleaves the target DNA complementary to crRNA.</text>
</comment>
<dbReference type="GO" id="GO:0004519">
    <property type="term" value="F:endonuclease activity"/>
    <property type="evidence" value="ECO:0007669"/>
    <property type="project" value="UniProtKB-UniRule"/>
</dbReference>
<dbReference type="Pfam" id="PF18470">
    <property type="entry name" value="Cas9_a"/>
    <property type="match status" value="1"/>
</dbReference>
<evidence type="ECO:0000256" key="1">
    <source>
        <dbReference type="ARBA" id="ARBA00001946"/>
    </source>
</evidence>
<comment type="caution">
    <text evidence="15">The sequence shown here is derived from an EMBL/GenBank/DDBJ whole genome shotgun (WGS) entry which is preliminary data.</text>
</comment>
<dbReference type="InterPro" id="IPR040555">
    <property type="entry name" value="Cas9_PI2"/>
</dbReference>
<dbReference type="GO" id="GO:0016787">
    <property type="term" value="F:hydrolase activity"/>
    <property type="evidence" value="ECO:0007669"/>
    <property type="project" value="UniProtKB-KW"/>
</dbReference>
<reference evidence="17" key="3">
    <citation type="journal article" date="2024" name="ACS Synth. Biol.">
        <title>Molecular Basis and Genome Editing Applications of a Compact &lt;i&gt;Eubacterium ventriosum&lt;/i&gt; CRISPR-Cas9 System.</title>
        <authorList>
            <person name="Tang N."/>
            <person name="Wu Z."/>
            <person name="Gao Y."/>
            <person name="Chen W."/>
            <person name="Wang Z."/>
            <person name="Su M."/>
            <person name="Ji W."/>
            <person name="Ji Q."/>
        </authorList>
    </citation>
    <scope>STRUCTURE BY ELECTRON MICROSCOPY (3.43 ANGSTROMS)</scope>
    <scope>DISULFIDE BONDS</scope>
</reference>
<comment type="caution">
    <text evidence="13">Lacks conserved residue(s) required for the propagation of feature annotation.</text>
</comment>
<feature type="active site" description="Proton acceptor for HNH nuclease domain" evidence="13">
    <location>
        <position position="592"/>
    </location>
</feature>
<dbReference type="GO" id="GO:0043571">
    <property type="term" value="P:maintenance of CRISPR repeat elements"/>
    <property type="evidence" value="ECO:0007669"/>
    <property type="project" value="UniProtKB-UniRule"/>
</dbReference>
<dbReference type="Proteomes" id="UP000006000">
    <property type="component" value="Unassembled WGS sequence"/>
</dbReference>
<reference evidence="15 16" key="1">
    <citation type="submission" date="2007-03" db="EMBL/GenBank/DDBJ databases">
        <authorList>
            <person name="Fulton L."/>
            <person name="Clifton S."/>
            <person name="Fulton B."/>
            <person name="Xu J."/>
            <person name="Minx P."/>
            <person name="Pepin K.H."/>
            <person name="Johnson M."/>
            <person name="Thiruvilangam P."/>
            <person name="Bhonagiri V."/>
            <person name="Nash W.E."/>
            <person name="Mardis E.R."/>
            <person name="Wilson R.K."/>
        </authorList>
    </citation>
    <scope>NUCLEOTIDE SEQUENCE [LARGE SCALE GENOMIC DNA]</scope>
    <source>
        <strain evidence="15 16">ATCC 27560</strain>
    </source>
</reference>
<keyword evidence="3 13" id="KW-0540">Nuclease</keyword>
<evidence type="ECO:0000256" key="12">
    <source>
        <dbReference type="ARBA" id="ARBA00046380"/>
    </source>
</evidence>